<keyword evidence="2 5" id="KW-0812">Transmembrane</keyword>
<gene>
    <name evidence="6" type="ORF">BG006_010426</name>
</gene>
<evidence type="ECO:0000256" key="5">
    <source>
        <dbReference type="RuleBase" id="RU363107"/>
    </source>
</evidence>
<keyword evidence="7" id="KW-1185">Reference proteome</keyword>
<comment type="similarity">
    <text evidence="5">Belongs to the PRA1 family.</text>
</comment>
<dbReference type="InterPro" id="IPR004895">
    <property type="entry name" value="Prenylated_rab_accept_PRA1"/>
</dbReference>
<name>A0A9P5VIR9_9FUNG</name>
<organism evidence="6 7">
    <name type="scientific">Podila minutissima</name>
    <dbReference type="NCBI Taxonomy" id="64525"/>
    <lineage>
        <taxon>Eukaryota</taxon>
        <taxon>Fungi</taxon>
        <taxon>Fungi incertae sedis</taxon>
        <taxon>Mucoromycota</taxon>
        <taxon>Mortierellomycotina</taxon>
        <taxon>Mortierellomycetes</taxon>
        <taxon>Mortierellales</taxon>
        <taxon>Mortierellaceae</taxon>
        <taxon>Podila</taxon>
    </lineage>
</organism>
<protein>
    <recommendedName>
        <fullName evidence="5">PRA1 family protein</fullName>
    </recommendedName>
</protein>
<reference evidence="6" key="1">
    <citation type="journal article" date="2020" name="Fungal Divers.">
        <title>Resolving the Mortierellaceae phylogeny through synthesis of multi-gene phylogenetics and phylogenomics.</title>
        <authorList>
            <person name="Vandepol N."/>
            <person name="Liber J."/>
            <person name="Desiro A."/>
            <person name="Na H."/>
            <person name="Kennedy M."/>
            <person name="Barry K."/>
            <person name="Grigoriev I.V."/>
            <person name="Miller A.N."/>
            <person name="O'Donnell K."/>
            <person name="Stajich J.E."/>
            <person name="Bonito G."/>
        </authorList>
    </citation>
    <scope>NUCLEOTIDE SEQUENCE</scope>
    <source>
        <strain evidence="6">NVP1</strain>
    </source>
</reference>
<feature type="transmembrane region" description="Helical" evidence="5">
    <location>
        <begin position="81"/>
        <end position="113"/>
    </location>
</feature>
<evidence type="ECO:0000313" key="7">
    <source>
        <dbReference type="Proteomes" id="UP000696485"/>
    </source>
</evidence>
<dbReference type="GO" id="GO:0016020">
    <property type="term" value="C:membrane"/>
    <property type="evidence" value="ECO:0007669"/>
    <property type="project" value="UniProtKB-SubCell"/>
</dbReference>
<dbReference type="PANTHER" id="PTHR19317:SF0">
    <property type="entry name" value="PRENYLATED RAB ACCEPTOR PROTEIN 1"/>
    <property type="match status" value="1"/>
</dbReference>
<keyword evidence="4 5" id="KW-0472">Membrane</keyword>
<evidence type="ECO:0000256" key="1">
    <source>
        <dbReference type="ARBA" id="ARBA00004141"/>
    </source>
</evidence>
<dbReference type="AlphaFoldDB" id="A0A9P5VIR9"/>
<sequence>MAAPAYTPIPSNPFSGAFPEAVQNQASSFGLSYLQKFREERLSSLRPVSEFFDKNRFSQPNGLSNVTSRLNYNLTYFQGNYLIIFIAITAYSILTNLWLMFSVAFMVGGMYFISRVPPEGVVIASNTFTPGQLRTYMIIASVPLFFLSSTLGTIFWIVGASAVLILGHAAVMQEGIEGDFVATV</sequence>
<proteinExistence type="inferred from homology"/>
<dbReference type="GO" id="GO:0005794">
    <property type="term" value="C:Golgi apparatus"/>
    <property type="evidence" value="ECO:0007669"/>
    <property type="project" value="TreeGrafter"/>
</dbReference>
<dbReference type="EMBL" id="JAAAUY010000823">
    <property type="protein sequence ID" value="KAF9326119.1"/>
    <property type="molecule type" value="Genomic_DNA"/>
</dbReference>
<dbReference type="PANTHER" id="PTHR19317">
    <property type="entry name" value="PRENYLATED RAB ACCEPTOR 1-RELATED"/>
    <property type="match status" value="1"/>
</dbReference>
<evidence type="ECO:0000256" key="2">
    <source>
        <dbReference type="ARBA" id="ARBA00022692"/>
    </source>
</evidence>
<comment type="caution">
    <text evidence="6">The sequence shown here is derived from an EMBL/GenBank/DDBJ whole genome shotgun (WGS) entry which is preliminary data.</text>
</comment>
<dbReference type="Pfam" id="PF03208">
    <property type="entry name" value="PRA1"/>
    <property type="match status" value="1"/>
</dbReference>
<evidence type="ECO:0000256" key="4">
    <source>
        <dbReference type="ARBA" id="ARBA00023136"/>
    </source>
</evidence>
<keyword evidence="3 5" id="KW-1133">Transmembrane helix</keyword>
<evidence type="ECO:0000313" key="6">
    <source>
        <dbReference type="EMBL" id="KAF9326119.1"/>
    </source>
</evidence>
<evidence type="ECO:0000256" key="3">
    <source>
        <dbReference type="ARBA" id="ARBA00022989"/>
    </source>
</evidence>
<comment type="subcellular location">
    <subcellularLocation>
        <location evidence="1 5">Membrane</location>
        <topology evidence="1 5">Multi-pass membrane protein</topology>
    </subcellularLocation>
</comment>
<accession>A0A9P5VIR9</accession>
<feature type="transmembrane region" description="Helical" evidence="5">
    <location>
        <begin position="133"/>
        <end position="166"/>
    </location>
</feature>
<dbReference type="Proteomes" id="UP000696485">
    <property type="component" value="Unassembled WGS sequence"/>
</dbReference>